<reference evidence="1 2" key="1">
    <citation type="journal article" date="2022" name="DNA Res.">
        <title>Chromosomal-level genome assembly of the orchid tree Bauhinia variegata (Leguminosae; Cercidoideae) supports the allotetraploid origin hypothesis of Bauhinia.</title>
        <authorList>
            <person name="Zhong Y."/>
            <person name="Chen Y."/>
            <person name="Zheng D."/>
            <person name="Pang J."/>
            <person name="Liu Y."/>
            <person name="Luo S."/>
            <person name="Meng S."/>
            <person name="Qian L."/>
            <person name="Wei D."/>
            <person name="Dai S."/>
            <person name="Zhou R."/>
        </authorList>
    </citation>
    <scope>NUCLEOTIDE SEQUENCE [LARGE SCALE GENOMIC DNA]</scope>
    <source>
        <strain evidence="1">BV-YZ2020</strain>
    </source>
</reference>
<keyword evidence="2" id="KW-1185">Reference proteome</keyword>
<evidence type="ECO:0000313" key="1">
    <source>
        <dbReference type="EMBL" id="KAI4335100.1"/>
    </source>
</evidence>
<organism evidence="1 2">
    <name type="scientific">Bauhinia variegata</name>
    <name type="common">Purple orchid tree</name>
    <name type="synonym">Phanera variegata</name>
    <dbReference type="NCBI Taxonomy" id="167791"/>
    <lineage>
        <taxon>Eukaryota</taxon>
        <taxon>Viridiplantae</taxon>
        <taxon>Streptophyta</taxon>
        <taxon>Embryophyta</taxon>
        <taxon>Tracheophyta</taxon>
        <taxon>Spermatophyta</taxon>
        <taxon>Magnoliopsida</taxon>
        <taxon>eudicotyledons</taxon>
        <taxon>Gunneridae</taxon>
        <taxon>Pentapetalae</taxon>
        <taxon>rosids</taxon>
        <taxon>fabids</taxon>
        <taxon>Fabales</taxon>
        <taxon>Fabaceae</taxon>
        <taxon>Cercidoideae</taxon>
        <taxon>Cercideae</taxon>
        <taxon>Bauhiniinae</taxon>
        <taxon>Bauhinia</taxon>
    </lineage>
</organism>
<gene>
    <name evidence="1" type="ORF">L6164_013779</name>
</gene>
<sequence length="172" mass="19189">MHSPKLNNVQQEESYSYAMQLARSIALPMVLHAATELKVFDIIAKSGPDAKLSAVDIAAQITSKNPEAATMLDRVEHVEGDMFENVPKRRCYIYEDSGYFMIGVMKFALKVLKNCYDAVPQDGEVIVVETILPVLFETKAAAKNNSQLDIESMVNVGEKERTEQEFRVGNSN</sequence>
<proteinExistence type="predicted"/>
<accession>A0ACB9NG63</accession>
<evidence type="ECO:0000313" key="2">
    <source>
        <dbReference type="Proteomes" id="UP000828941"/>
    </source>
</evidence>
<comment type="caution">
    <text evidence="1">The sequence shown here is derived from an EMBL/GenBank/DDBJ whole genome shotgun (WGS) entry which is preliminary data.</text>
</comment>
<name>A0ACB9NG63_BAUVA</name>
<protein>
    <submittedName>
        <fullName evidence="1">Uncharacterized protein</fullName>
    </submittedName>
</protein>
<dbReference type="EMBL" id="CM039431">
    <property type="protein sequence ID" value="KAI4335100.1"/>
    <property type="molecule type" value="Genomic_DNA"/>
</dbReference>
<dbReference type="Proteomes" id="UP000828941">
    <property type="component" value="Chromosome 6"/>
</dbReference>